<evidence type="ECO:0000313" key="3">
    <source>
        <dbReference type="Proteomes" id="UP001642464"/>
    </source>
</evidence>
<comment type="caution">
    <text evidence="2">The sequence shown here is derived from an EMBL/GenBank/DDBJ whole genome shotgun (WGS) entry which is preliminary data.</text>
</comment>
<name>A0ABP0ISA4_9DINO</name>
<proteinExistence type="predicted"/>
<organism evidence="2 3">
    <name type="scientific">Durusdinium trenchii</name>
    <dbReference type="NCBI Taxonomy" id="1381693"/>
    <lineage>
        <taxon>Eukaryota</taxon>
        <taxon>Sar</taxon>
        <taxon>Alveolata</taxon>
        <taxon>Dinophyceae</taxon>
        <taxon>Suessiales</taxon>
        <taxon>Symbiodiniaceae</taxon>
        <taxon>Durusdinium</taxon>
    </lineage>
</organism>
<dbReference type="EMBL" id="CAXAMM010004880">
    <property type="protein sequence ID" value="CAK9005203.1"/>
    <property type="molecule type" value="Genomic_DNA"/>
</dbReference>
<sequence>MELLVSLAMKEAARVHLLPSLAQQKKKEQEQPRDKFIDKRQSTHELQKRKSKRRTVTMTFQSSGESSNLPPASWEKVNAMCPSVQDALDR</sequence>
<reference evidence="2 3" key="1">
    <citation type="submission" date="2024-02" db="EMBL/GenBank/DDBJ databases">
        <authorList>
            <person name="Chen Y."/>
            <person name="Shah S."/>
            <person name="Dougan E. K."/>
            <person name="Thang M."/>
            <person name="Chan C."/>
        </authorList>
    </citation>
    <scope>NUCLEOTIDE SEQUENCE [LARGE SCALE GENOMIC DNA]</scope>
</reference>
<feature type="compositionally biased region" description="Basic and acidic residues" evidence="1">
    <location>
        <begin position="25"/>
        <end position="48"/>
    </location>
</feature>
<protein>
    <submittedName>
        <fullName evidence="2">Calcium-binding protein CML13</fullName>
    </submittedName>
</protein>
<gene>
    <name evidence="2" type="ORF">SCF082_LOCUS8496</name>
</gene>
<feature type="region of interest" description="Disordered" evidence="1">
    <location>
        <begin position="23"/>
        <end position="74"/>
    </location>
</feature>
<dbReference type="Proteomes" id="UP001642464">
    <property type="component" value="Unassembled WGS sequence"/>
</dbReference>
<evidence type="ECO:0000256" key="1">
    <source>
        <dbReference type="SAM" id="MobiDB-lite"/>
    </source>
</evidence>
<accession>A0ABP0ISA4</accession>
<evidence type="ECO:0000313" key="2">
    <source>
        <dbReference type="EMBL" id="CAK9005203.1"/>
    </source>
</evidence>
<feature type="compositionally biased region" description="Polar residues" evidence="1">
    <location>
        <begin position="56"/>
        <end position="70"/>
    </location>
</feature>
<keyword evidence="3" id="KW-1185">Reference proteome</keyword>
<feature type="non-terminal residue" evidence="2">
    <location>
        <position position="90"/>
    </location>
</feature>